<accession>A0ABT2ZJV6</accession>
<evidence type="ECO:0000313" key="4">
    <source>
        <dbReference type="Proteomes" id="UP001652564"/>
    </source>
</evidence>
<evidence type="ECO:0000313" key="3">
    <source>
        <dbReference type="EMBL" id="MCV2871404.1"/>
    </source>
</evidence>
<feature type="signal peptide" evidence="1">
    <location>
        <begin position="1"/>
        <end position="20"/>
    </location>
</feature>
<keyword evidence="1" id="KW-0732">Signal</keyword>
<dbReference type="EMBL" id="JAOWKZ010000001">
    <property type="protein sequence ID" value="MCV2871404.1"/>
    <property type="molecule type" value="Genomic_DNA"/>
</dbReference>
<dbReference type="InterPro" id="IPR001279">
    <property type="entry name" value="Metallo-B-lactamas"/>
</dbReference>
<evidence type="ECO:0000259" key="2">
    <source>
        <dbReference type="SMART" id="SM00849"/>
    </source>
</evidence>
<sequence>MKRITLSLAACLALTTSAMAQDATRAIENVAGGVYRFQNNFHYALVVPTSEGTVVVDPINAEASGWLTENLSQITDQPVTHLIYSHSHGDHASGGAALGATTIIAHDNAPADIDGVTPTERFADTHIFDLGGKTFELTYLGPGHGEDMIAVVVRPENVGFIVDVASPERLPYQTFGGANIDDWIGQVAKVESLDFETFAPGHGRVGTHDEVAPNREYIETLRAGVLQGLKDGKSVEEITAELTMDDYMGWSQYEDWRPMNIQGMAEYLTNAGLVN</sequence>
<feature type="domain" description="Metallo-beta-lactamase" evidence="2">
    <location>
        <begin position="41"/>
        <end position="202"/>
    </location>
</feature>
<dbReference type="InterPro" id="IPR036866">
    <property type="entry name" value="RibonucZ/Hydroxyglut_hydro"/>
</dbReference>
<proteinExistence type="predicted"/>
<dbReference type="Proteomes" id="UP001652564">
    <property type="component" value="Unassembled WGS sequence"/>
</dbReference>
<dbReference type="PANTHER" id="PTHR42951:SF22">
    <property type="entry name" value="METALLO BETA-LACTAMASE SUPERFAMILY LIPOPROTEIN"/>
    <property type="match status" value="1"/>
</dbReference>
<dbReference type="InterPro" id="IPR050855">
    <property type="entry name" value="NDM-1-like"/>
</dbReference>
<protein>
    <submittedName>
        <fullName evidence="3">MBL fold metallo-hydrolase</fullName>
    </submittedName>
</protein>
<dbReference type="RefSeq" id="WP_263738575.1">
    <property type="nucleotide sequence ID" value="NZ_JAOWKZ010000001.1"/>
</dbReference>
<dbReference type="SMART" id="SM00849">
    <property type="entry name" value="Lactamase_B"/>
    <property type="match status" value="1"/>
</dbReference>
<reference evidence="3 4" key="1">
    <citation type="submission" date="2022-10" db="EMBL/GenBank/DDBJ databases">
        <title>Defluviimonas sp. nov., isolated from ocean surface sediments.</title>
        <authorList>
            <person name="He W."/>
            <person name="Wang L."/>
            <person name="Zhang D.-F."/>
        </authorList>
    </citation>
    <scope>NUCLEOTIDE SEQUENCE [LARGE SCALE GENOMIC DNA]</scope>
    <source>
        <strain evidence="3 4">WL0050</strain>
    </source>
</reference>
<evidence type="ECO:0000256" key="1">
    <source>
        <dbReference type="SAM" id="SignalP"/>
    </source>
</evidence>
<organism evidence="3 4">
    <name type="scientific">Albidovulum litorale</name>
    <dbReference type="NCBI Taxonomy" id="2984134"/>
    <lineage>
        <taxon>Bacteria</taxon>
        <taxon>Pseudomonadati</taxon>
        <taxon>Pseudomonadota</taxon>
        <taxon>Alphaproteobacteria</taxon>
        <taxon>Rhodobacterales</taxon>
        <taxon>Paracoccaceae</taxon>
        <taxon>Albidovulum</taxon>
    </lineage>
</organism>
<dbReference type="SUPFAM" id="SSF56281">
    <property type="entry name" value="Metallo-hydrolase/oxidoreductase"/>
    <property type="match status" value="1"/>
</dbReference>
<dbReference type="Gene3D" id="3.60.15.10">
    <property type="entry name" value="Ribonuclease Z/Hydroxyacylglutathione hydrolase-like"/>
    <property type="match status" value="1"/>
</dbReference>
<dbReference type="PANTHER" id="PTHR42951">
    <property type="entry name" value="METALLO-BETA-LACTAMASE DOMAIN-CONTAINING"/>
    <property type="match status" value="1"/>
</dbReference>
<gene>
    <name evidence="3" type="ORF">OEZ71_03750</name>
</gene>
<feature type="chain" id="PRO_5046940188" evidence="1">
    <location>
        <begin position="21"/>
        <end position="275"/>
    </location>
</feature>
<name>A0ABT2ZJV6_9RHOB</name>
<keyword evidence="4" id="KW-1185">Reference proteome</keyword>
<dbReference type="Pfam" id="PF00753">
    <property type="entry name" value="Lactamase_B"/>
    <property type="match status" value="1"/>
</dbReference>
<comment type="caution">
    <text evidence="3">The sequence shown here is derived from an EMBL/GenBank/DDBJ whole genome shotgun (WGS) entry which is preliminary data.</text>
</comment>